<evidence type="ECO:0000313" key="2">
    <source>
        <dbReference type="EMBL" id="WGD42024.1"/>
    </source>
</evidence>
<protein>
    <recommendedName>
        <fullName evidence="4">ABC transporter permease</fullName>
    </recommendedName>
</protein>
<feature type="transmembrane region" description="Helical" evidence="1">
    <location>
        <begin position="93"/>
        <end position="115"/>
    </location>
</feature>
<dbReference type="EMBL" id="CP121682">
    <property type="protein sequence ID" value="WGD42024.1"/>
    <property type="molecule type" value="Genomic_DNA"/>
</dbReference>
<keyword evidence="1" id="KW-0472">Membrane</keyword>
<accession>A0ABY8K313</accession>
<reference evidence="2 3" key="1">
    <citation type="submission" date="2023-03" db="EMBL/GenBank/DDBJ databases">
        <authorList>
            <person name="Mo P."/>
        </authorList>
    </citation>
    <scope>NUCLEOTIDE SEQUENCE [LARGE SCALE GENOMIC DNA]</scope>
    <source>
        <strain evidence="2 3">HUAS 5</strain>
    </source>
</reference>
<dbReference type="Proteomes" id="UP001216440">
    <property type="component" value="Chromosome"/>
</dbReference>
<evidence type="ECO:0000313" key="3">
    <source>
        <dbReference type="Proteomes" id="UP001216440"/>
    </source>
</evidence>
<proteinExistence type="predicted"/>
<sequence length="140" mass="14402">MLFLIGTAVLGVVGVSAAGLGGTPGVFAADECHLEESGRGGKSTSCSGVFVSHDGSLVDREARMAWPGGRAGAHTQVRTVLLGGYQREHGVDAVLLAVLVPVVGLLSVGCAFAGLSRATQDRLAARLPEPAFVVYVKWRS</sequence>
<dbReference type="RefSeq" id="WP_279335084.1">
    <property type="nucleotide sequence ID" value="NZ_CP121682.1"/>
</dbReference>
<gene>
    <name evidence="2" type="ORF">PYS65_18675</name>
</gene>
<keyword evidence="1" id="KW-1133">Transmembrane helix</keyword>
<keyword evidence="3" id="KW-1185">Reference proteome</keyword>
<evidence type="ECO:0000256" key="1">
    <source>
        <dbReference type="SAM" id="Phobius"/>
    </source>
</evidence>
<name>A0ABY8K313_9ACTN</name>
<organism evidence="2 3">
    <name type="scientific">Streptomyces cathayae</name>
    <dbReference type="NCBI Taxonomy" id="3031124"/>
    <lineage>
        <taxon>Bacteria</taxon>
        <taxon>Bacillati</taxon>
        <taxon>Actinomycetota</taxon>
        <taxon>Actinomycetes</taxon>
        <taxon>Kitasatosporales</taxon>
        <taxon>Streptomycetaceae</taxon>
        <taxon>Streptomyces</taxon>
    </lineage>
</organism>
<keyword evidence="1" id="KW-0812">Transmembrane</keyword>
<evidence type="ECO:0008006" key="4">
    <source>
        <dbReference type="Google" id="ProtNLM"/>
    </source>
</evidence>